<reference evidence="2" key="1">
    <citation type="submission" date="2017-10" db="EMBL/GenBank/DDBJ databases">
        <authorList>
            <person name="Skurnik M."/>
        </authorList>
    </citation>
    <scope>NUCLEOTIDE SEQUENCE [LARGE SCALE GENOMIC DNA]</scope>
    <source>
        <strain evidence="2">fHe-Yen9-03</strain>
    </source>
</reference>
<organism evidence="1 2">
    <name type="scientific">Yersinia phage fHe-Yen9-03</name>
    <dbReference type="NCBI Taxonomy" id="2052743"/>
    <lineage>
        <taxon>Viruses</taxon>
        <taxon>Duplodnaviria</taxon>
        <taxon>Heunggongvirae</taxon>
        <taxon>Uroviricota</taxon>
        <taxon>Caudoviricetes</taxon>
        <taxon>Eneladusvirus</taxon>
        <taxon>Eneladusvirus Yen904</taxon>
    </lineage>
</organism>
<protein>
    <submittedName>
        <fullName evidence="1">Uncharacterized protein</fullName>
    </submittedName>
</protein>
<gene>
    <name evidence="1" type="primary">g123</name>
</gene>
<evidence type="ECO:0000313" key="1">
    <source>
        <dbReference type="EMBL" id="SOK58931.1"/>
    </source>
</evidence>
<sequence>MSQTYTAVLYRPNHSDYCRGCLMGQTDSDLKIFTGSSQQDIIDKIIPVLVESKLDSEKNLELAQYEPIIFFNGTTDDDSGYEENCSFVNTVVQKYLNEVRNMLNTQMTQAIEVARIKEQEEFILKIAKQSEIDRKCSEARERAEFERLKSKFGE</sequence>
<accession>A0A2C9CYK0</accession>
<proteinExistence type="predicted"/>
<evidence type="ECO:0000313" key="2">
    <source>
        <dbReference type="Proteomes" id="UP000241364"/>
    </source>
</evidence>
<name>A0A2C9CYK0_9CAUD</name>
<dbReference type="Proteomes" id="UP000241364">
    <property type="component" value="Chromosome i"/>
</dbReference>
<dbReference type="EMBL" id="LT960552">
    <property type="protein sequence ID" value="SOK58931.1"/>
    <property type="molecule type" value="Genomic_DNA"/>
</dbReference>